<evidence type="ECO:0000256" key="5">
    <source>
        <dbReference type="ARBA" id="ARBA00022691"/>
    </source>
</evidence>
<keyword evidence="7" id="KW-0862">Zinc</keyword>
<gene>
    <name evidence="12" type="ORF">AUEXF2481DRAFT_89676</name>
</gene>
<sequence>MPWPVARHMVQKELVHEICIHRVVDGDEQYLIRWRHDDPSQAVLSWHRLEDLISIADVLQLYITEYIARLKRDHPEALKAPSLRTSSLKRKSPHDEGASRRASSLDTTTTPDFHRATQKLEVYNGVLFRKSGDIYPHYLTSAKVERIDATTVPTPAMLAAAKAEVYEGVKKGRKFVRAVFLQQLAGIPGPPVTFVNEVNKETPSLSFTYIQDYVYGEGVSREADAVEMGCSKCRPDMGSNRGCEYTKRCECLEYATPDFRGQGLSDEEQRAQYEAWEAGDLDPKGLSKRFPYRIDHDPRINIKQYVLDSFYLESRNVLYECNSRCRCGPNCKNRLVQRGRKIPLEVFRTSKRGFGLRCPENLRRGQYIDRYIGELITDAEADARESSSGPEKASYLFWLDKFANDDGLPGSLKTSDCYVADGQKMGGPTRFINHSCNPNCRLFTVSYNKYNRTIYDLAFFALTDIPAGTELTFDYMDLEEGEAGQATKEVVDEDSVVVDCLCGAKNCRKKLWM</sequence>
<evidence type="ECO:0000259" key="11">
    <source>
        <dbReference type="PROSITE" id="PS50868"/>
    </source>
</evidence>
<feature type="region of interest" description="Disordered" evidence="8">
    <location>
        <begin position="81"/>
        <end position="111"/>
    </location>
</feature>
<keyword evidence="2" id="KW-0158">Chromosome</keyword>
<dbReference type="OrthoDB" id="308383at2759"/>
<proteinExistence type="predicted"/>
<reference evidence="12 13" key="1">
    <citation type="journal article" date="2014" name="BMC Genomics">
        <title>Genome sequencing of four Aureobasidium pullulans varieties: biotechnological potential, stress tolerance, and description of new species.</title>
        <authorList>
            <person name="Gostin Ar C."/>
            <person name="Ohm R.A."/>
            <person name="Kogej T."/>
            <person name="Sonjak S."/>
            <person name="Turk M."/>
            <person name="Zajc J."/>
            <person name="Zalar P."/>
            <person name="Grube M."/>
            <person name="Sun H."/>
            <person name="Han J."/>
            <person name="Sharma A."/>
            <person name="Chiniquy J."/>
            <person name="Ngan C.Y."/>
            <person name="Lipzen A."/>
            <person name="Barry K."/>
            <person name="Grigoriev I.V."/>
            <person name="Gunde-Cimerman N."/>
        </authorList>
    </citation>
    <scope>NUCLEOTIDE SEQUENCE [LARGE SCALE GENOMIC DNA]</scope>
    <source>
        <strain evidence="12 13">EXF-2481</strain>
    </source>
</reference>
<dbReference type="GO" id="GO:0042054">
    <property type="term" value="F:histone methyltransferase activity"/>
    <property type="evidence" value="ECO:0007669"/>
    <property type="project" value="InterPro"/>
</dbReference>
<evidence type="ECO:0000256" key="1">
    <source>
        <dbReference type="ARBA" id="ARBA00004286"/>
    </source>
</evidence>
<evidence type="ECO:0000256" key="4">
    <source>
        <dbReference type="ARBA" id="ARBA00022679"/>
    </source>
</evidence>
<dbReference type="InterPro" id="IPR050973">
    <property type="entry name" value="H3K9_Histone-Lys_N-MTase"/>
</dbReference>
<protein>
    <recommendedName>
        <fullName evidence="14">SET domain-containing protein</fullName>
    </recommendedName>
</protein>
<feature type="domain" description="Post-SET" evidence="11">
    <location>
        <begin position="496"/>
        <end position="512"/>
    </location>
</feature>
<dbReference type="PANTHER" id="PTHR46223">
    <property type="entry name" value="HISTONE-LYSINE N-METHYLTRANSFERASE SUV39H"/>
    <property type="match status" value="1"/>
</dbReference>
<dbReference type="PROSITE" id="PS50867">
    <property type="entry name" value="PRE_SET"/>
    <property type="match status" value="1"/>
</dbReference>
<dbReference type="PROSITE" id="PS50280">
    <property type="entry name" value="SET"/>
    <property type="match status" value="1"/>
</dbReference>
<dbReference type="PANTHER" id="PTHR46223:SF3">
    <property type="entry name" value="HISTONE-LYSINE N-METHYLTRANSFERASE SET-23"/>
    <property type="match status" value="1"/>
</dbReference>
<dbReference type="OMA" id="CDCLEYA"/>
<organism evidence="12 13">
    <name type="scientific">Aureobasidium subglaciale (strain EXF-2481)</name>
    <name type="common">Aureobasidium pullulans var. subglaciale</name>
    <dbReference type="NCBI Taxonomy" id="1043005"/>
    <lineage>
        <taxon>Eukaryota</taxon>
        <taxon>Fungi</taxon>
        <taxon>Dikarya</taxon>
        <taxon>Ascomycota</taxon>
        <taxon>Pezizomycotina</taxon>
        <taxon>Dothideomycetes</taxon>
        <taxon>Dothideomycetidae</taxon>
        <taxon>Dothideales</taxon>
        <taxon>Saccotheciaceae</taxon>
        <taxon>Aureobasidium</taxon>
    </lineage>
</organism>
<evidence type="ECO:0000256" key="7">
    <source>
        <dbReference type="ARBA" id="ARBA00022833"/>
    </source>
</evidence>
<keyword evidence="13" id="KW-1185">Reference proteome</keyword>
<comment type="subcellular location">
    <subcellularLocation>
        <location evidence="1">Chromosome</location>
    </subcellularLocation>
</comment>
<dbReference type="InterPro" id="IPR001214">
    <property type="entry name" value="SET_dom"/>
</dbReference>
<dbReference type="CDD" id="cd00024">
    <property type="entry name" value="CD_CSD"/>
    <property type="match status" value="1"/>
</dbReference>
<keyword evidence="5" id="KW-0949">S-adenosyl-L-methionine</keyword>
<dbReference type="GO" id="GO:0008270">
    <property type="term" value="F:zinc ion binding"/>
    <property type="evidence" value="ECO:0007669"/>
    <property type="project" value="InterPro"/>
</dbReference>
<dbReference type="InterPro" id="IPR007728">
    <property type="entry name" value="Pre-SET_dom"/>
</dbReference>
<evidence type="ECO:0000259" key="10">
    <source>
        <dbReference type="PROSITE" id="PS50867"/>
    </source>
</evidence>
<dbReference type="Gene3D" id="2.170.270.10">
    <property type="entry name" value="SET domain"/>
    <property type="match status" value="1"/>
</dbReference>
<dbReference type="EMBL" id="KL584762">
    <property type="protein sequence ID" value="KEQ94428.1"/>
    <property type="molecule type" value="Genomic_DNA"/>
</dbReference>
<evidence type="ECO:0008006" key="14">
    <source>
        <dbReference type="Google" id="ProtNLM"/>
    </source>
</evidence>
<dbReference type="Proteomes" id="UP000030641">
    <property type="component" value="Unassembled WGS sequence"/>
</dbReference>
<evidence type="ECO:0000256" key="8">
    <source>
        <dbReference type="SAM" id="MobiDB-lite"/>
    </source>
</evidence>
<feature type="domain" description="Pre-SET" evidence="10">
    <location>
        <begin position="228"/>
        <end position="339"/>
    </location>
</feature>
<dbReference type="InterPro" id="IPR003616">
    <property type="entry name" value="Post-SET_dom"/>
</dbReference>
<dbReference type="GO" id="GO:0032259">
    <property type="term" value="P:methylation"/>
    <property type="evidence" value="ECO:0007669"/>
    <property type="project" value="UniProtKB-KW"/>
</dbReference>
<dbReference type="SUPFAM" id="SSF82199">
    <property type="entry name" value="SET domain"/>
    <property type="match status" value="1"/>
</dbReference>
<evidence type="ECO:0000256" key="6">
    <source>
        <dbReference type="ARBA" id="ARBA00022723"/>
    </source>
</evidence>
<evidence type="ECO:0000256" key="3">
    <source>
        <dbReference type="ARBA" id="ARBA00022603"/>
    </source>
</evidence>
<feature type="domain" description="SET" evidence="9">
    <location>
        <begin position="342"/>
        <end position="476"/>
    </location>
</feature>
<dbReference type="Pfam" id="PF05033">
    <property type="entry name" value="Pre-SET"/>
    <property type="match status" value="1"/>
</dbReference>
<dbReference type="STRING" id="1043005.A0A074Y9H6"/>
<dbReference type="GeneID" id="25372118"/>
<evidence type="ECO:0000256" key="2">
    <source>
        <dbReference type="ARBA" id="ARBA00022454"/>
    </source>
</evidence>
<dbReference type="GO" id="GO:0005694">
    <property type="term" value="C:chromosome"/>
    <property type="evidence" value="ECO:0007669"/>
    <property type="project" value="UniProtKB-SubCell"/>
</dbReference>
<dbReference type="InParanoid" id="A0A074Y9H6"/>
<dbReference type="SMART" id="SM00317">
    <property type="entry name" value="SET"/>
    <property type="match status" value="1"/>
</dbReference>
<evidence type="ECO:0000313" key="12">
    <source>
        <dbReference type="EMBL" id="KEQ94428.1"/>
    </source>
</evidence>
<dbReference type="PROSITE" id="PS50868">
    <property type="entry name" value="POST_SET"/>
    <property type="match status" value="1"/>
</dbReference>
<dbReference type="HOGENOM" id="CLU_020840_11_3_1"/>
<dbReference type="InterPro" id="IPR046341">
    <property type="entry name" value="SET_dom_sf"/>
</dbReference>
<name>A0A074Y9H6_AURSE</name>
<feature type="compositionally biased region" description="Polar residues" evidence="8">
    <location>
        <begin position="101"/>
        <end position="111"/>
    </location>
</feature>
<keyword evidence="4" id="KW-0808">Transferase</keyword>
<keyword evidence="3" id="KW-0489">Methyltransferase</keyword>
<dbReference type="SMART" id="SM00468">
    <property type="entry name" value="PreSET"/>
    <property type="match status" value="1"/>
</dbReference>
<dbReference type="Pfam" id="PF00856">
    <property type="entry name" value="SET"/>
    <property type="match status" value="1"/>
</dbReference>
<accession>A0A074Y9H6</accession>
<evidence type="ECO:0000259" key="9">
    <source>
        <dbReference type="PROSITE" id="PS50280"/>
    </source>
</evidence>
<evidence type="ECO:0000313" key="13">
    <source>
        <dbReference type="Proteomes" id="UP000030641"/>
    </source>
</evidence>
<keyword evidence="6" id="KW-0479">Metal-binding</keyword>
<dbReference type="AlphaFoldDB" id="A0A074Y9H6"/>
<dbReference type="GO" id="GO:0005634">
    <property type="term" value="C:nucleus"/>
    <property type="evidence" value="ECO:0007669"/>
    <property type="project" value="InterPro"/>
</dbReference>
<dbReference type="RefSeq" id="XP_013342975.1">
    <property type="nucleotide sequence ID" value="XM_013487521.1"/>
</dbReference>